<proteinExistence type="predicted"/>
<dbReference type="Proteomes" id="UP000229055">
    <property type="component" value="Chromosome"/>
</dbReference>
<dbReference type="EMBL" id="CP017613">
    <property type="protein sequence ID" value="ATW34464.1"/>
    <property type="molecule type" value="Genomic_DNA"/>
</dbReference>
<gene>
    <name evidence="2" type="ORF">BJP43_09585</name>
</gene>
<reference evidence="3" key="2">
    <citation type="submission" date="2017-11" db="EMBL/GenBank/DDBJ databases">
        <title>PacBio sequencing of new strain of the secondary endosymbiont Candidatus Hamiltonella defensa.</title>
        <authorList>
            <person name="Strand M.R."/>
            <person name="Oliver K."/>
        </authorList>
    </citation>
    <scope>NUCLEOTIDE SEQUENCE [LARGE SCALE GENOMIC DNA]</scope>
    <source>
        <strain evidence="3">ZA17</strain>
    </source>
</reference>
<sequence length="69" mass="8214">MSDLFLEKNEVVTLTRYKYSAYQKKWLAKSHIPFWEDKEGRPIIMRSYFLNTKNAHTSTEEDKPNFGAL</sequence>
<reference evidence="3" key="1">
    <citation type="submission" date="2016-10" db="EMBL/GenBank/DDBJ databases">
        <authorList>
            <person name="Chevignon G."/>
        </authorList>
    </citation>
    <scope>NUCLEOTIDE SEQUENCE [LARGE SCALE GENOMIC DNA]</scope>
    <source>
        <strain evidence="3">ZA17</strain>
    </source>
</reference>
<organism evidence="2 3">
    <name type="scientific">Candidatus Williamhamiltonella defendens</name>
    <dbReference type="NCBI Taxonomy" id="138072"/>
    <lineage>
        <taxon>Bacteria</taxon>
        <taxon>Pseudomonadati</taxon>
        <taxon>Pseudomonadota</taxon>
        <taxon>Gammaproteobacteria</taxon>
        <taxon>Enterobacterales</taxon>
        <taxon>Enterobacteriaceae</taxon>
        <taxon>aphid secondary symbionts</taxon>
        <taxon>Candidatus Williamhamiltonella</taxon>
    </lineage>
</organism>
<dbReference type="InterPro" id="IPR025319">
    <property type="entry name" value="DUF4224"/>
</dbReference>
<dbReference type="Pfam" id="PF13986">
    <property type="entry name" value="DUF4224"/>
    <property type="match status" value="1"/>
</dbReference>
<evidence type="ECO:0000313" key="2">
    <source>
        <dbReference type="EMBL" id="ATW34464.1"/>
    </source>
</evidence>
<name>A0A2D3TFK3_9ENTR</name>
<evidence type="ECO:0000259" key="1">
    <source>
        <dbReference type="Pfam" id="PF13986"/>
    </source>
</evidence>
<protein>
    <recommendedName>
        <fullName evidence="1">DUF4224 domain-containing protein</fullName>
    </recommendedName>
</protein>
<evidence type="ECO:0000313" key="3">
    <source>
        <dbReference type="Proteomes" id="UP000229055"/>
    </source>
</evidence>
<dbReference type="AlphaFoldDB" id="A0A2D3TFK3"/>
<accession>A0A2D3TFK3</accession>
<dbReference type="RefSeq" id="WP_100096982.1">
    <property type="nucleotide sequence ID" value="NZ_CP017613.1"/>
</dbReference>
<feature type="domain" description="DUF4224" evidence="1">
    <location>
        <begin position="5"/>
        <end position="48"/>
    </location>
</feature>